<accession>A0A6B3R2L0</accession>
<comment type="caution">
    <text evidence="1">The sequence shown here is derived from an EMBL/GenBank/DDBJ whole genome shotgun (WGS) entry which is preliminary data.</text>
</comment>
<keyword evidence="2" id="KW-1185">Reference proteome</keyword>
<evidence type="ECO:0008006" key="3">
    <source>
        <dbReference type="Google" id="ProtNLM"/>
    </source>
</evidence>
<dbReference type="RefSeq" id="WP_164003573.1">
    <property type="nucleotide sequence ID" value="NZ_JAAIKD010000001.1"/>
</dbReference>
<evidence type="ECO:0000313" key="1">
    <source>
        <dbReference type="EMBL" id="NEV92905.1"/>
    </source>
</evidence>
<gene>
    <name evidence="1" type="ORF">G3567_01935</name>
</gene>
<name>A0A6B3R2L0_9FLAO</name>
<dbReference type="EMBL" id="JAAIKD010000001">
    <property type="protein sequence ID" value="NEV92905.1"/>
    <property type="molecule type" value="Genomic_DNA"/>
</dbReference>
<organism evidence="1 2">
    <name type="scientific">Psychroflexus aurantiacus</name>
    <dbReference type="NCBI Taxonomy" id="2709310"/>
    <lineage>
        <taxon>Bacteria</taxon>
        <taxon>Pseudomonadati</taxon>
        <taxon>Bacteroidota</taxon>
        <taxon>Flavobacteriia</taxon>
        <taxon>Flavobacteriales</taxon>
        <taxon>Flavobacteriaceae</taxon>
        <taxon>Psychroflexus</taxon>
    </lineage>
</organism>
<dbReference type="Gene3D" id="3.40.30.10">
    <property type="entry name" value="Glutaredoxin"/>
    <property type="match status" value="1"/>
</dbReference>
<dbReference type="AlphaFoldDB" id="A0A6B3R2L0"/>
<dbReference type="Proteomes" id="UP000478505">
    <property type="component" value="Unassembled WGS sequence"/>
</dbReference>
<evidence type="ECO:0000313" key="2">
    <source>
        <dbReference type="Proteomes" id="UP000478505"/>
    </source>
</evidence>
<proteinExistence type="predicted"/>
<protein>
    <recommendedName>
        <fullName evidence="3">AhpC/TSA family protein</fullName>
    </recommendedName>
</protein>
<sequence length="140" mass="16142">MEIQLKSLENDRLSVNDLLKQGQINLILFYNTYCLGCTGRAIPFAYELTREFPQLNLIVIHTSFGNQSFSKSEILDIFTAKTSPFPIYIDPKAEAYHYFACEGTPHWIVLDANLKPYRSIFGSQDQAQQRLWYALESLKP</sequence>
<dbReference type="SUPFAM" id="SSF52833">
    <property type="entry name" value="Thioredoxin-like"/>
    <property type="match status" value="1"/>
</dbReference>
<reference evidence="1 2" key="1">
    <citation type="submission" date="2020-02" db="EMBL/GenBank/DDBJ databases">
        <title>Flavobacteriaceae Psychroflexus bacterium YR1-1, complete genome.</title>
        <authorList>
            <person name="Li Y."/>
            <person name="Wu S."/>
        </authorList>
    </citation>
    <scope>NUCLEOTIDE SEQUENCE [LARGE SCALE GENOMIC DNA]</scope>
    <source>
        <strain evidence="1 2">YR1-1</strain>
    </source>
</reference>
<dbReference type="InterPro" id="IPR036249">
    <property type="entry name" value="Thioredoxin-like_sf"/>
</dbReference>